<evidence type="ECO:0000259" key="1">
    <source>
        <dbReference type="Pfam" id="PF15919"/>
    </source>
</evidence>
<proteinExistence type="predicted"/>
<dbReference type="AlphaFoldDB" id="A0A0G1KRC1"/>
<dbReference type="EMBL" id="LCJW01000017">
    <property type="protein sequence ID" value="KKT86045.1"/>
    <property type="molecule type" value="Genomic_DNA"/>
</dbReference>
<evidence type="ECO:0000313" key="2">
    <source>
        <dbReference type="EMBL" id="KKT86045.1"/>
    </source>
</evidence>
<organism evidence="2 3">
    <name type="scientific">Candidatus Collierbacteria bacterium GW2011_GWA2_44_99</name>
    <dbReference type="NCBI Taxonomy" id="1618380"/>
    <lineage>
        <taxon>Bacteria</taxon>
        <taxon>Candidatus Collieribacteriota</taxon>
    </lineage>
</organism>
<dbReference type="Pfam" id="PF15919">
    <property type="entry name" value="HicB_lk_antitox"/>
    <property type="match status" value="1"/>
</dbReference>
<name>A0A0G1KRC1_9BACT</name>
<protein>
    <recommendedName>
        <fullName evidence="1">HicB-like antitoxin of toxin-antitoxin system domain-containing protein</fullName>
    </recommendedName>
</protein>
<dbReference type="InterPro" id="IPR031807">
    <property type="entry name" value="HicB-like"/>
</dbReference>
<dbReference type="InterPro" id="IPR051404">
    <property type="entry name" value="TA_system_antitoxin"/>
</dbReference>
<dbReference type="Proteomes" id="UP000034797">
    <property type="component" value="Unassembled WGS sequence"/>
</dbReference>
<comment type="caution">
    <text evidence="2">The sequence shown here is derived from an EMBL/GenBank/DDBJ whole genome shotgun (WGS) entry which is preliminary data.</text>
</comment>
<accession>A0A0G1KRC1</accession>
<reference evidence="2 3" key="1">
    <citation type="journal article" date="2015" name="Nature">
        <title>rRNA introns, odd ribosomes, and small enigmatic genomes across a large radiation of phyla.</title>
        <authorList>
            <person name="Brown C.T."/>
            <person name="Hug L.A."/>
            <person name="Thomas B.C."/>
            <person name="Sharon I."/>
            <person name="Castelle C.J."/>
            <person name="Singh A."/>
            <person name="Wilkins M.J."/>
            <person name="Williams K.H."/>
            <person name="Banfield J.F."/>
        </authorList>
    </citation>
    <scope>NUCLEOTIDE SEQUENCE [LARGE SCALE GENOMIC DNA]</scope>
</reference>
<dbReference type="PANTHER" id="PTHR34504">
    <property type="entry name" value="ANTITOXIN HICB"/>
    <property type="match status" value="1"/>
</dbReference>
<dbReference type="SUPFAM" id="SSF143100">
    <property type="entry name" value="TTHA1013/TTHA0281-like"/>
    <property type="match status" value="1"/>
</dbReference>
<dbReference type="InterPro" id="IPR035069">
    <property type="entry name" value="TTHA1013/TTHA0281-like"/>
</dbReference>
<dbReference type="Gene3D" id="3.30.160.250">
    <property type="match status" value="1"/>
</dbReference>
<feature type="domain" description="HicB-like antitoxin of toxin-antitoxin system" evidence="1">
    <location>
        <begin position="12"/>
        <end position="58"/>
    </location>
</feature>
<sequence>MVNTKKRKILEYNAVFQAENDGGYSVWVPGLPGCTSQGETFDLAMENIREAIGLYLEDEQTKVEFPDERGQRQFLIPVTYQYA</sequence>
<dbReference type="PANTHER" id="PTHR34504:SF2">
    <property type="entry name" value="UPF0150 PROTEIN SSL0259"/>
    <property type="match status" value="1"/>
</dbReference>
<gene>
    <name evidence="2" type="ORF">UW84_C0017G0012</name>
</gene>
<evidence type="ECO:0000313" key="3">
    <source>
        <dbReference type="Proteomes" id="UP000034797"/>
    </source>
</evidence>